<keyword evidence="1" id="KW-1133">Transmembrane helix</keyword>
<dbReference type="AlphaFoldDB" id="A0A0H5P9E4"/>
<dbReference type="RefSeq" id="WP_060594976.1">
    <property type="nucleotide sequence ID" value="NZ_CP031418.1"/>
</dbReference>
<dbReference type="EMBL" id="LN868939">
    <property type="protein sequence ID" value="CRY84337.1"/>
    <property type="molecule type" value="Genomic_DNA"/>
</dbReference>
<evidence type="ECO:0000256" key="1">
    <source>
        <dbReference type="SAM" id="Phobius"/>
    </source>
</evidence>
<proteinExistence type="predicted"/>
<protein>
    <submittedName>
        <fullName evidence="2">Uncharacterized protein</fullName>
    </submittedName>
</protein>
<sequence>MISQWWSFALTMIGVTGLVCVYRYPKSLLGPGIGLAVQALWIAYAVSTQQWWFLLSAFTYGAANLYGIRSRRKSEAQQH</sequence>
<name>A0A0H5P9E4_NOCFR</name>
<feature type="transmembrane region" description="Helical" evidence="1">
    <location>
        <begin position="29"/>
        <end position="45"/>
    </location>
</feature>
<evidence type="ECO:0000313" key="3">
    <source>
        <dbReference type="Proteomes" id="UP000057820"/>
    </source>
</evidence>
<accession>A0A0H5P9E4</accession>
<dbReference type="KEGG" id="nfr:ERS450000_05985"/>
<keyword evidence="1" id="KW-0812">Transmembrane</keyword>
<keyword evidence="2" id="KW-0614">Plasmid</keyword>
<feature type="transmembrane region" description="Helical" evidence="1">
    <location>
        <begin position="6"/>
        <end position="22"/>
    </location>
</feature>
<feature type="transmembrane region" description="Helical" evidence="1">
    <location>
        <begin position="51"/>
        <end position="68"/>
    </location>
</feature>
<gene>
    <name evidence="2" type="ORF">ERS450000_05985</name>
</gene>
<reference evidence="3" key="1">
    <citation type="submission" date="2015-03" db="EMBL/GenBank/DDBJ databases">
        <authorList>
            <consortium name="Pathogen Informatics"/>
        </authorList>
    </citation>
    <scope>NUCLEOTIDE SEQUENCE [LARGE SCALE GENOMIC DNA]</scope>
    <source>
        <strain evidence="3">NCTC11134</strain>
        <plasmid evidence="3">2</plasmid>
    </source>
</reference>
<keyword evidence="1" id="KW-0472">Membrane</keyword>
<evidence type="ECO:0000313" key="2">
    <source>
        <dbReference type="EMBL" id="CRY84337.1"/>
    </source>
</evidence>
<geneLocation type="plasmid" evidence="2">
    <name>2</name>
</geneLocation>
<dbReference type="Proteomes" id="UP000057820">
    <property type="component" value="Plasmid 2"/>
</dbReference>
<organism evidence="2 3">
    <name type="scientific">Nocardia farcinica</name>
    <dbReference type="NCBI Taxonomy" id="37329"/>
    <lineage>
        <taxon>Bacteria</taxon>
        <taxon>Bacillati</taxon>
        <taxon>Actinomycetota</taxon>
        <taxon>Actinomycetes</taxon>
        <taxon>Mycobacteriales</taxon>
        <taxon>Nocardiaceae</taxon>
        <taxon>Nocardia</taxon>
    </lineage>
</organism>